<accession>A0A226DH99</accession>
<evidence type="ECO:0000256" key="11">
    <source>
        <dbReference type="SAM" id="MobiDB-lite"/>
    </source>
</evidence>
<feature type="region of interest" description="Disordered" evidence="11">
    <location>
        <begin position="38"/>
        <end position="76"/>
    </location>
</feature>
<evidence type="ECO:0000256" key="8">
    <source>
        <dbReference type="ARBA" id="ARBA00023065"/>
    </source>
</evidence>
<dbReference type="InterPro" id="IPR018000">
    <property type="entry name" value="Neurotransmitter_ion_chnl_CS"/>
</dbReference>
<proteinExistence type="predicted"/>
<dbReference type="GO" id="GO:0005886">
    <property type="term" value="C:plasma membrane"/>
    <property type="evidence" value="ECO:0007669"/>
    <property type="project" value="UniProtKB-SubCell"/>
</dbReference>
<evidence type="ECO:0000256" key="2">
    <source>
        <dbReference type="ARBA" id="ARBA00004236"/>
    </source>
</evidence>
<dbReference type="SUPFAM" id="SSF90112">
    <property type="entry name" value="Neurotransmitter-gated ion-channel transmembrane pore"/>
    <property type="match status" value="1"/>
</dbReference>
<evidence type="ECO:0000256" key="5">
    <source>
        <dbReference type="ARBA" id="ARBA00022692"/>
    </source>
</evidence>
<keyword evidence="7 12" id="KW-1133">Transmembrane helix</keyword>
<comment type="subcellular location">
    <subcellularLocation>
        <location evidence="2">Cell membrane</location>
    </subcellularLocation>
    <subcellularLocation>
        <location evidence="1">Membrane</location>
        <topology evidence="1">Multi-pass membrane protein</topology>
    </subcellularLocation>
</comment>
<dbReference type="InterPro" id="IPR006028">
    <property type="entry name" value="GABAA/Glycine_rcpt"/>
</dbReference>
<keyword evidence="3" id="KW-0813">Transport</keyword>
<dbReference type="GO" id="GO:0004888">
    <property type="term" value="F:transmembrane signaling receptor activity"/>
    <property type="evidence" value="ECO:0007669"/>
    <property type="project" value="InterPro"/>
</dbReference>
<feature type="region of interest" description="Disordered" evidence="11">
    <location>
        <begin position="409"/>
        <end position="439"/>
    </location>
</feature>
<feature type="compositionally biased region" description="Basic and acidic residues" evidence="11">
    <location>
        <begin position="409"/>
        <end position="423"/>
    </location>
</feature>
<evidence type="ECO:0000256" key="3">
    <source>
        <dbReference type="ARBA" id="ARBA00022448"/>
    </source>
</evidence>
<dbReference type="PRINTS" id="PR00253">
    <property type="entry name" value="GABAARECEPTR"/>
</dbReference>
<dbReference type="InterPro" id="IPR006201">
    <property type="entry name" value="Neur_channel"/>
</dbReference>
<keyword evidence="16" id="KW-1185">Reference proteome</keyword>
<dbReference type="InterPro" id="IPR006029">
    <property type="entry name" value="Neurotrans-gated_channel_TM"/>
</dbReference>
<feature type="transmembrane region" description="Helical" evidence="12">
    <location>
        <begin position="315"/>
        <end position="339"/>
    </location>
</feature>
<keyword evidence="5 12" id="KW-0812">Transmembrane</keyword>
<dbReference type="Proteomes" id="UP000198287">
    <property type="component" value="Unassembled WGS sequence"/>
</dbReference>
<dbReference type="InterPro" id="IPR036734">
    <property type="entry name" value="Neur_chan_lig-bd_sf"/>
</dbReference>
<keyword evidence="8" id="KW-0406">Ion transport</keyword>
<dbReference type="InterPro" id="IPR038050">
    <property type="entry name" value="Neuro_actylchol_rec"/>
</dbReference>
<evidence type="ECO:0000259" key="14">
    <source>
        <dbReference type="Pfam" id="PF02932"/>
    </source>
</evidence>
<evidence type="ECO:0000313" key="15">
    <source>
        <dbReference type="EMBL" id="OXA44932.1"/>
    </source>
</evidence>
<evidence type="ECO:0000256" key="6">
    <source>
        <dbReference type="ARBA" id="ARBA00022729"/>
    </source>
</evidence>
<evidence type="ECO:0000256" key="9">
    <source>
        <dbReference type="ARBA" id="ARBA00023136"/>
    </source>
</evidence>
<name>A0A226DH99_FOLCA</name>
<dbReference type="Pfam" id="PF02931">
    <property type="entry name" value="Neur_chan_LBD"/>
    <property type="match status" value="1"/>
</dbReference>
<feature type="transmembrane region" description="Helical" evidence="12">
    <location>
        <begin position="380"/>
        <end position="402"/>
    </location>
</feature>
<keyword evidence="9 12" id="KW-0472">Membrane</keyword>
<dbReference type="SUPFAM" id="SSF63712">
    <property type="entry name" value="Nicotinic receptor ligand binding domain-like"/>
    <property type="match status" value="1"/>
</dbReference>
<keyword evidence="15" id="KW-0675">Receptor</keyword>
<feature type="region of interest" description="Disordered" evidence="11">
    <location>
        <begin position="549"/>
        <end position="589"/>
    </location>
</feature>
<dbReference type="GO" id="GO:0099095">
    <property type="term" value="F:ligand-gated monoatomic anion channel activity"/>
    <property type="evidence" value="ECO:0007669"/>
    <property type="project" value="UniProtKB-ARBA"/>
</dbReference>
<dbReference type="Gene3D" id="2.70.170.10">
    <property type="entry name" value="Neurotransmitter-gated ion-channel ligand-binding domain"/>
    <property type="match status" value="1"/>
</dbReference>
<evidence type="ECO:0000256" key="1">
    <source>
        <dbReference type="ARBA" id="ARBA00004141"/>
    </source>
</evidence>
<feature type="compositionally biased region" description="Basic and acidic residues" evidence="11">
    <location>
        <begin position="38"/>
        <end position="52"/>
    </location>
</feature>
<reference evidence="15 16" key="1">
    <citation type="submission" date="2015-12" db="EMBL/GenBank/DDBJ databases">
        <title>The genome of Folsomia candida.</title>
        <authorList>
            <person name="Faddeeva A."/>
            <person name="Derks M.F."/>
            <person name="Anvar Y."/>
            <person name="Smit S."/>
            <person name="Van Straalen N."/>
            <person name="Roelofs D."/>
        </authorList>
    </citation>
    <scope>NUCLEOTIDE SEQUENCE [LARGE SCALE GENOMIC DNA]</scope>
    <source>
        <strain evidence="15 16">VU population</strain>
        <tissue evidence="15">Whole body</tissue>
    </source>
</reference>
<organism evidence="15 16">
    <name type="scientific">Folsomia candida</name>
    <name type="common">Springtail</name>
    <dbReference type="NCBI Taxonomy" id="158441"/>
    <lineage>
        <taxon>Eukaryota</taxon>
        <taxon>Metazoa</taxon>
        <taxon>Ecdysozoa</taxon>
        <taxon>Arthropoda</taxon>
        <taxon>Hexapoda</taxon>
        <taxon>Collembola</taxon>
        <taxon>Entomobryomorpha</taxon>
        <taxon>Isotomoidea</taxon>
        <taxon>Isotomidae</taxon>
        <taxon>Proisotominae</taxon>
        <taxon>Folsomia</taxon>
    </lineage>
</organism>
<dbReference type="Pfam" id="PF02932">
    <property type="entry name" value="Neur_chan_memb"/>
    <property type="match status" value="1"/>
</dbReference>
<dbReference type="InterPro" id="IPR006202">
    <property type="entry name" value="Neur_chan_lig-bd"/>
</dbReference>
<evidence type="ECO:0000256" key="12">
    <source>
        <dbReference type="SAM" id="Phobius"/>
    </source>
</evidence>
<evidence type="ECO:0000256" key="10">
    <source>
        <dbReference type="ARBA" id="ARBA00023303"/>
    </source>
</evidence>
<feature type="transmembrane region" description="Helical" evidence="12">
    <location>
        <begin position="456"/>
        <end position="477"/>
    </location>
</feature>
<dbReference type="Gene3D" id="1.20.58.390">
    <property type="entry name" value="Neurotransmitter-gated ion-channel transmembrane domain"/>
    <property type="match status" value="1"/>
</dbReference>
<evidence type="ECO:0000259" key="13">
    <source>
        <dbReference type="Pfam" id="PF02931"/>
    </source>
</evidence>
<keyword evidence="6" id="KW-0732">Signal</keyword>
<dbReference type="OrthoDB" id="6667051at2759"/>
<comment type="caution">
    <text evidence="15">The sequence shown here is derived from an EMBL/GenBank/DDBJ whole genome shotgun (WGS) entry which is preliminary data.</text>
</comment>
<dbReference type="GO" id="GO:0005254">
    <property type="term" value="F:chloride channel activity"/>
    <property type="evidence" value="ECO:0007669"/>
    <property type="project" value="UniProtKB-ARBA"/>
</dbReference>
<dbReference type="InterPro" id="IPR036719">
    <property type="entry name" value="Neuro-gated_channel_TM_sf"/>
</dbReference>
<gene>
    <name evidence="15" type="ORF">Fcan01_20192</name>
</gene>
<dbReference type="EMBL" id="LNIX01000018">
    <property type="protein sequence ID" value="OXA44932.1"/>
    <property type="molecule type" value="Genomic_DNA"/>
</dbReference>
<dbReference type="PROSITE" id="PS00236">
    <property type="entry name" value="NEUROTR_ION_CHANNEL"/>
    <property type="match status" value="1"/>
</dbReference>
<dbReference type="CDD" id="cd19049">
    <property type="entry name" value="LGIC_TM_anion"/>
    <property type="match status" value="1"/>
</dbReference>
<evidence type="ECO:0000313" key="16">
    <source>
        <dbReference type="Proteomes" id="UP000198287"/>
    </source>
</evidence>
<protein>
    <submittedName>
        <fullName evidence="15">Gamma-aminobutyric acid receptor subunit beta</fullName>
    </submittedName>
</protein>
<keyword evidence="4" id="KW-1003">Cell membrane</keyword>
<keyword evidence="10" id="KW-0407">Ion channel</keyword>
<dbReference type="GO" id="GO:0005230">
    <property type="term" value="F:extracellular ligand-gated monoatomic ion channel activity"/>
    <property type="evidence" value="ECO:0007669"/>
    <property type="project" value="InterPro"/>
</dbReference>
<evidence type="ECO:0000256" key="7">
    <source>
        <dbReference type="ARBA" id="ARBA00022989"/>
    </source>
</evidence>
<dbReference type="AlphaFoldDB" id="A0A226DH99"/>
<feature type="domain" description="Neurotransmitter-gated ion-channel transmembrane" evidence="14">
    <location>
        <begin position="323"/>
        <end position="410"/>
    </location>
</feature>
<feature type="transmembrane region" description="Helical" evidence="12">
    <location>
        <begin position="346"/>
        <end position="365"/>
    </location>
</feature>
<dbReference type="PANTHER" id="PTHR18945">
    <property type="entry name" value="NEUROTRANSMITTER GATED ION CHANNEL"/>
    <property type="match status" value="1"/>
</dbReference>
<sequence>MKMGPDKYYWIGIFVVICGIANSSEALKLNPFKSHAPEERKIRVERSPKPDKTTGGLFGDAFGSDNSSTPASVGGADGGKTPKIGFLPLPPGYNKLVIPLGNVSKEIFVMVHLSIREILDVDSNEGIVTMDTELGVTWIDWEVWKYFIEDEEAQQKVKDGQEEIILDSEFLKMIWKPDIFIEEMESVARTSILVNLVNLRFLVKNPVMPGAITFEARQTFKVRCEMDFKYYPADIQVCPLNIRSYSYTQDQLFLLWNPSQSVFLDQTEDSNYDFQVSNVEPGEKLYELFTKSQAPCCGHRNYSTLSFSIQMRRNLTYHFVQTCLPSILLILITWLCFLLPPDMVEVRIGISMTTLLTLTAMFTAVREQSPAVSYTMAIDIWMVFCMFLLFLALVLFTFIYWLRRKSKEDSEKDEPPPVPKMEENGNTAPLPNGTGHPPSIKNIGTYRRIVKNIKKYSFWLFAFIFITFLIAYGTWLLTASNYYDWDPSEKYNALPLEDEDGNANETNRLFTKEETTFRPTAKKKTVESTFRFKDIFKNVIFPKLEEVRRKQRGGVDSEEEASEEYEEETGGATAEVTTMRLDTVNATEG</sequence>
<feature type="domain" description="Neurotransmitter-gated ion-channel ligand-binding" evidence="13">
    <location>
        <begin position="92"/>
        <end position="314"/>
    </location>
</feature>
<evidence type="ECO:0000256" key="4">
    <source>
        <dbReference type="ARBA" id="ARBA00022475"/>
    </source>
</evidence>
<feature type="compositionally biased region" description="Acidic residues" evidence="11">
    <location>
        <begin position="556"/>
        <end position="569"/>
    </location>
</feature>
<dbReference type="STRING" id="158441.A0A226DH99"/>